<keyword evidence="2" id="KW-1185">Reference proteome</keyword>
<reference evidence="1" key="1">
    <citation type="submission" date="2021-06" db="EMBL/GenBank/DDBJ databases">
        <title>Parelaphostrongylus tenuis whole genome reference sequence.</title>
        <authorList>
            <person name="Garwood T.J."/>
            <person name="Larsen P.A."/>
            <person name="Fountain-Jones N.M."/>
            <person name="Garbe J.R."/>
            <person name="Macchietto M.G."/>
            <person name="Kania S.A."/>
            <person name="Gerhold R.W."/>
            <person name="Richards J.E."/>
            <person name="Wolf T.M."/>
        </authorList>
    </citation>
    <scope>NUCLEOTIDE SEQUENCE</scope>
    <source>
        <strain evidence="1">MNPRO001-30</strain>
        <tissue evidence="1">Meninges</tissue>
    </source>
</reference>
<gene>
    <name evidence="1" type="ORF">KIN20_035284</name>
</gene>
<proteinExistence type="predicted"/>
<protein>
    <submittedName>
        <fullName evidence="1">Uncharacterized protein</fullName>
    </submittedName>
</protein>
<comment type="caution">
    <text evidence="1">The sequence shown here is derived from an EMBL/GenBank/DDBJ whole genome shotgun (WGS) entry which is preliminary data.</text>
</comment>
<organism evidence="1 2">
    <name type="scientific">Parelaphostrongylus tenuis</name>
    <name type="common">Meningeal worm</name>
    <dbReference type="NCBI Taxonomy" id="148309"/>
    <lineage>
        <taxon>Eukaryota</taxon>
        <taxon>Metazoa</taxon>
        <taxon>Ecdysozoa</taxon>
        <taxon>Nematoda</taxon>
        <taxon>Chromadorea</taxon>
        <taxon>Rhabditida</taxon>
        <taxon>Rhabditina</taxon>
        <taxon>Rhabditomorpha</taxon>
        <taxon>Strongyloidea</taxon>
        <taxon>Metastrongylidae</taxon>
        <taxon>Parelaphostrongylus</taxon>
    </lineage>
</organism>
<name>A0AAD5WKP2_PARTN</name>
<dbReference type="Proteomes" id="UP001196413">
    <property type="component" value="Unassembled WGS sequence"/>
</dbReference>
<dbReference type="EMBL" id="JAHQIW010007209">
    <property type="protein sequence ID" value="KAJ1372968.1"/>
    <property type="molecule type" value="Genomic_DNA"/>
</dbReference>
<evidence type="ECO:0000313" key="2">
    <source>
        <dbReference type="Proteomes" id="UP001196413"/>
    </source>
</evidence>
<accession>A0AAD5WKP2</accession>
<dbReference type="AlphaFoldDB" id="A0AAD5WKP2"/>
<sequence>MDCFQAIASTRSHPTFDKDYTSIDEPLMPSSKKAFRHNVIRRWTQLTQSPSQRRNDAPED</sequence>
<evidence type="ECO:0000313" key="1">
    <source>
        <dbReference type="EMBL" id="KAJ1372968.1"/>
    </source>
</evidence>